<evidence type="ECO:0008006" key="3">
    <source>
        <dbReference type="Google" id="ProtNLM"/>
    </source>
</evidence>
<name>A0A9X3TZ83_9PROT</name>
<keyword evidence="2" id="KW-1185">Reference proteome</keyword>
<proteinExistence type="predicted"/>
<reference evidence="1" key="2">
    <citation type="journal article" date="2023" name="Syst. Appl. Microbiol.">
        <title>Govania unica gen. nov., sp. nov., a rare biosphere bacterium that represents a novel family in the class Alphaproteobacteria.</title>
        <authorList>
            <person name="Vandamme P."/>
            <person name="Peeters C."/>
            <person name="Hettiarachchi A."/>
            <person name="Cnockaert M."/>
            <person name="Carlier A."/>
        </authorList>
    </citation>
    <scope>NUCLEOTIDE SEQUENCE</scope>
    <source>
        <strain evidence="1">LMG 31809</strain>
    </source>
</reference>
<comment type="caution">
    <text evidence="1">The sequence shown here is derived from an EMBL/GenBank/DDBJ whole genome shotgun (WGS) entry which is preliminary data.</text>
</comment>
<reference evidence="1" key="1">
    <citation type="submission" date="2022-08" db="EMBL/GenBank/DDBJ databases">
        <authorList>
            <person name="Vandamme P."/>
            <person name="Hettiarachchi A."/>
            <person name="Peeters C."/>
            <person name="Cnockaert M."/>
            <person name="Carlier A."/>
        </authorList>
    </citation>
    <scope>NUCLEOTIDE SEQUENCE</scope>
    <source>
        <strain evidence="1">LMG 31809</strain>
    </source>
</reference>
<dbReference type="AlphaFoldDB" id="A0A9X3TZ83"/>
<evidence type="ECO:0000313" key="1">
    <source>
        <dbReference type="EMBL" id="MDA5194489.1"/>
    </source>
</evidence>
<accession>A0A9X3TZ83</accession>
<dbReference type="RefSeq" id="WP_274944194.1">
    <property type="nucleotide sequence ID" value="NZ_JANWOI010000004.1"/>
</dbReference>
<organism evidence="1 2">
    <name type="scientific">Govanella unica</name>
    <dbReference type="NCBI Taxonomy" id="2975056"/>
    <lineage>
        <taxon>Bacteria</taxon>
        <taxon>Pseudomonadati</taxon>
        <taxon>Pseudomonadota</taxon>
        <taxon>Alphaproteobacteria</taxon>
        <taxon>Emcibacterales</taxon>
        <taxon>Govanellaceae</taxon>
        <taxon>Govanella</taxon>
    </lineage>
</organism>
<dbReference type="EMBL" id="JANWOI010000004">
    <property type="protein sequence ID" value="MDA5194489.1"/>
    <property type="molecule type" value="Genomic_DNA"/>
</dbReference>
<sequence>MPDAMLKSRKPTPPGQLPAQEELLADLARSLRIHRKGRRAIHLHLSRLSRYRLHAHDLRQAVEALGPLVRKFEGRLFRLANHDIILVAKGLSFAALDEAVLKVRHLFRDDPAYRLLDSGVRSAAGTDDFCTFYDLEQEADAFLACADRMLDSLPDADDIDPAVVSFAALPLVNSYPLPPLRSAPREDASALARNISPATVSALSRDGLATPILTELHVRVDSLRVMVRSGRTLPNDRWLLRALSDHLDEKIIAELITTSPLPTAFSLPVLVETVDSTEFQDFTKAYRQLTRGSVVFEFTAQDFLRDPARFLAARDRIIGLGHKLCLSSWNPHLFAMMNPSLLEIHFHKISWTPLLIGGIRSDWGAALRESVRRTGATKVLLSDCSSPEALAFGQRYGLLLFQGPQIEATTRV</sequence>
<dbReference type="Proteomes" id="UP001141619">
    <property type="component" value="Unassembled WGS sequence"/>
</dbReference>
<evidence type="ECO:0000313" key="2">
    <source>
        <dbReference type="Proteomes" id="UP001141619"/>
    </source>
</evidence>
<gene>
    <name evidence="1" type="ORF">NYP16_11055</name>
</gene>
<protein>
    <recommendedName>
        <fullName evidence="3">EAL domain-containing protein</fullName>
    </recommendedName>
</protein>